<accession>A0A2Z4AD12</accession>
<comment type="catalytic activity">
    <reaction evidence="8">
        <text>NAD(+) + NADPH + H(+)(in) = NADH + NADP(+) + H(+)(out)</text>
        <dbReference type="Rhea" id="RHEA:47992"/>
        <dbReference type="ChEBI" id="CHEBI:15378"/>
        <dbReference type="ChEBI" id="CHEBI:57540"/>
        <dbReference type="ChEBI" id="CHEBI:57783"/>
        <dbReference type="ChEBI" id="CHEBI:57945"/>
        <dbReference type="ChEBI" id="CHEBI:58349"/>
        <dbReference type="EC" id="7.1.1.1"/>
    </reaction>
</comment>
<dbReference type="SUPFAM" id="SSF52283">
    <property type="entry name" value="Formate/glycerate dehydrogenase catalytic domain-like"/>
    <property type="match status" value="1"/>
</dbReference>
<evidence type="ECO:0000256" key="8">
    <source>
        <dbReference type="ARBA" id="ARBA00048202"/>
    </source>
</evidence>
<evidence type="ECO:0000256" key="11">
    <source>
        <dbReference type="ARBA" id="ARBA00084087"/>
    </source>
</evidence>
<dbReference type="SMART" id="SM01003">
    <property type="entry name" value="AlaDh_PNT_N"/>
    <property type="match status" value="1"/>
</dbReference>
<dbReference type="SUPFAM" id="SSF51735">
    <property type="entry name" value="NAD(P)-binding Rossmann-fold domains"/>
    <property type="match status" value="1"/>
</dbReference>
<dbReference type="EMBL" id="CP029803">
    <property type="protein sequence ID" value="AWT60089.1"/>
    <property type="molecule type" value="Genomic_DNA"/>
</dbReference>
<evidence type="ECO:0000256" key="7">
    <source>
        <dbReference type="ARBA" id="ARBA00023027"/>
    </source>
</evidence>
<evidence type="ECO:0000256" key="4">
    <source>
        <dbReference type="ARBA" id="ARBA00022741"/>
    </source>
</evidence>
<proteinExistence type="inferred from homology"/>
<evidence type="ECO:0000256" key="3">
    <source>
        <dbReference type="ARBA" id="ARBA00012943"/>
    </source>
</evidence>
<dbReference type="AlphaFoldDB" id="A0A2Z4AD12"/>
<evidence type="ECO:0000256" key="9">
    <source>
        <dbReference type="ARBA" id="ARBA00071353"/>
    </source>
</evidence>
<name>A0A2Z4AD12_9BACT</name>
<gene>
    <name evidence="14" type="primary">pntAA</name>
    <name evidence="14" type="ORF">DF168_01290</name>
</gene>
<dbReference type="InterPro" id="IPR036291">
    <property type="entry name" value="NAD(P)-bd_dom_sf"/>
</dbReference>
<evidence type="ECO:0000256" key="2">
    <source>
        <dbReference type="ARBA" id="ARBA00005689"/>
    </source>
</evidence>
<dbReference type="GO" id="GO:0006740">
    <property type="term" value="P:NADPH regeneration"/>
    <property type="evidence" value="ECO:0007669"/>
    <property type="project" value="TreeGrafter"/>
</dbReference>
<dbReference type="PANTHER" id="PTHR10160">
    <property type="entry name" value="NAD(P) TRANSHYDROGENASE"/>
    <property type="match status" value="1"/>
</dbReference>
<dbReference type="PROSITE" id="PS00837">
    <property type="entry name" value="ALADH_PNT_2"/>
    <property type="match status" value="1"/>
</dbReference>
<dbReference type="GO" id="GO:0008750">
    <property type="term" value="F:proton-translocating NAD(P)+ transhydrogenase activity"/>
    <property type="evidence" value="ECO:0007669"/>
    <property type="project" value="UniProtKB-EC"/>
</dbReference>
<keyword evidence="4" id="KW-0547">Nucleotide-binding</keyword>
<comment type="similarity">
    <text evidence="2">Belongs to the AlaDH/PNT family.</text>
</comment>
<keyword evidence="5" id="KW-0521">NADP</keyword>
<protein>
    <recommendedName>
        <fullName evidence="9">NAD(P) transhydrogenase subunit alpha part 1</fullName>
        <ecNumber evidence="3">7.1.1.1</ecNumber>
    </recommendedName>
    <alternativeName>
        <fullName evidence="11">Nicotinamide nucleotide transhydrogenase subunit alpha 1</fullName>
    </alternativeName>
    <alternativeName>
        <fullName evidence="10">Pyridine nucleotide transhydrogenase subunit alpha 1</fullName>
    </alternativeName>
</protein>
<dbReference type="KEGG" id="mtar:DF168_01290"/>
<dbReference type="CDD" id="cd05304">
    <property type="entry name" value="Rubrum_tdh"/>
    <property type="match status" value="1"/>
</dbReference>
<keyword evidence="7" id="KW-0520">NAD</keyword>
<reference evidence="14 15" key="1">
    <citation type="submission" date="2018-06" db="EMBL/GenBank/DDBJ databases">
        <title>Draft Genome Sequence of a Novel Marine Bacterium Related to the Verrucomicrobia.</title>
        <authorList>
            <person name="Vosseberg J."/>
            <person name="Martijn J."/>
            <person name="Ettema T.J.G."/>
        </authorList>
    </citation>
    <scope>NUCLEOTIDE SEQUENCE [LARGE SCALE GENOMIC DNA]</scope>
    <source>
        <strain evidence="14">TARA_B100001123</strain>
    </source>
</reference>
<dbReference type="Pfam" id="PF05222">
    <property type="entry name" value="AlaDh_PNT_N"/>
    <property type="match status" value="1"/>
</dbReference>
<dbReference type="GO" id="GO:0016491">
    <property type="term" value="F:oxidoreductase activity"/>
    <property type="evidence" value="ECO:0007669"/>
    <property type="project" value="UniProtKB-KW"/>
</dbReference>
<dbReference type="Gene3D" id="3.40.50.720">
    <property type="entry name" value="NAD(P)-binding Rossmann-like Domain"/>
    <property type="match status" value="2"/>
</dbReference>
<feature type="domain" description="Alanine dehydrogenase/pyridine nucleotide transhydrogenase NAD(H)-binding" evidence="12">
    <location>
        <begin position="147"/>
        <end position="312"/>
    </location>
</feature>
<dbReference type="NCBIfam" id="NF006942">
    <property type="entry name" value="PRK09424.1"/>
    <property type="match status" value="1"/>
</dbReference>
<evidence type="ECO:0000256" key="1">
    <source>
        <dbReference type="ARBA" id="ARBA00003943"/>
    </source>
</evidence>
<evidence type="ECO:0000313" key="15">
    <source>
        <dbReference type="Proteomes" id="UP000247465"/>
    </source>
</evidence>
<dbReference type="InterPro" id="IPR008143">
    <property type="entry name" value="Ala_DH/PNT_CS2"/>
</dbReference>
<dbReference type="Proteomes" id="UP000247465">
    <property type="component" value="Chromosome"/>
</dbReference>
<dbReference type="FunFam" id="3.40.50.720:FF:000188">
    <property type="entry name" value="NAD(P) transhydrogenase alpha subunit 1"/>
    <property type="match status" value="1"/>
</dbReference>
<sequence length="381" mass="40496">MVVGVPLEGASGERRVALVPPFVPILAKSGLATLIQKSAGNKAGFLDEAYEKAGAQFVDEEEELFASSDIVVKVSDNPISSSLLRPGQIILGLLNPLGSPKTAELYAEKEVTSFALELLPRITRAQSMDALSSMATIAGYKAVILAASALDKIYPMMITAAGTIAPARVFVIGAGVAGLQAIATARRLGAAVQAYDVRPAVKEQVESLGAKFVEMELETGDSETSGGYAKEMGEEFYRRQREMMARVVAESDAVITTAAVPGKRAPTLITSTMVEGMRPGAVILDMAAETGGNCELTTQGETVEQNGVKVIGPVNLPGSIPHHSSQMYSKNISEFLKNLLKNGELSLNTEDPIIKDSLLTHRGKIINKRIREILGLEEAQN</sequence>
<evidence type="ECO:0000259" key="13">
    <source>
        <dbReference type="SMART" id="SM01003"/>
    </source>
</evidence>
<dbReference type="InterPro" id="IPR007886">
    <property type="entry name" value="AlaDH/PNT_N"/>
</dbReference>
<dbReference type="SMART" id="SM01002">
    <property type="entry name" value="AlaDh_PNT_C"/>
    <property type="match status" value="1"/>
</dbReference>
<evidence type="ECO:0000256" key="6">
    <source>
        <dbReference type="ARBA" id="ARBA00022967"/>
    </source>
</evidence>
<evidence type="ECO:0000256" key="5">
    <source>
        <dbReference type="ARBA" id="ARBA00022857"/>
    </source>
</evidence>
<organism evidence="14 15">
    <name type="scientific">Candidatus Moanibacter tarae</name>
    <dbReference type="NCBI Taxonomy" id="2200854"/>
    <lineage>
        <taxon>Bacteria</taxon>
        <taxon>Pseudomonadati</taxon>
        <taxon>Verrucomicrobiota</taxon>
        <taxon>Opitutia</taxon>
        <taxon>Puniceicoccales</taxon>
        <taxon>Puniceicoccales incertae sedis</taxon>
        <taxon>Candidatus Moanibacter</taxon>
    </lineage>
</organism>
<keyword evidence="14" id="KW-0560">Oxidoreductase</keyword>
<evidence type="ECO:0000256" key="10">
    <source>
        <dbReference type="ARBA" id="ARBA00076996"/>
    </source>
</evidence>
<dbReference type="PANTHER" id="PTHR10160:SF19">
    <property type="entry name" value="PROTON-TRANSLOCATING NAD(P)(+) TRANSHYDROGENASE"/>
    <property type="match status" value="1"/>
</dbReference>
<dbReference type="Pfam" id="PF01262">
    <property type="entry name" value="AlaDh_PNT_C"/>
    <property type="match status" value="1"/>
</dbReference>
<keyword evidence="6" id="KW-1278">Translocase</keyword>
<comment type="function">
    <text evidence="1">The transhydrogenation between NADH and NADP is coupled to respiration and ATP hydrolysis and functions as a proton pump across the membrane.</text>
</comment>
<dbReference type="GO" id="GO:0005886">
    <property type="term" value="C:plasma membrane"/>
    <property type="evidence" value="ECO:0007669"/>
    <property type="project" value="TreeGrafter"/>
</dbReference>
<evidence type="ECO:0000313" key="14">
    <source>
        <dbReference type="EMBL" id="AWT60089.1"/>
    </source>
</evidence>
<feature type="domain" description="Alanine dehydrogenase/pyridine nucleotide transhydrogenase N-terminal" evidence="13">
    <location>
        <begin position="4"/>
        <end position="138"/>
    </location>
</feature>
<dbReference type="EC" id="7.1.1.1" evidence="3"/>
<dbReference type="InterPro" id="IPR007698">
    <property type="entry name" value="AlaDH/PNT_NAD(H)-bd"/>
</dbReference>
<dbReference type="GO" id="GO:0050661">
    <property type="term" value="F:NADP binding"/>
    <property type="evidence" value="ECO:0007669"/>
    <property type="project" value="TreeGrafter"/>
</dbReference>
<evidence type="ECO:0000259" key="12">
    <source>
        <dbReference type="SMART" id="SM01002"/>
    </source>
</evidence>